<dbReference type="InterPro" id="IPR015422">
    <property type="entry name" value="PyrdxlP-dep_Trfase_small"/>
</dbReference>
<dbReference type="Gene3D" id="3.40.640.10">
    <property type="entry name" value="Type I PLP-dependent aspartate aminotransferase-like (Major domain)"/>
    <property type="match status" value="1"/>
</dbReference>
<comment type="similarity">
    <text evidence="5">Belongs to the class-III pyridoxal-phosphate-dependent aminotransferase family.</text>
</comment>
<proteinExistence type="inferred from homology"/>
<dbReference type="GO" id="GO:0008483">
    <property type="term" value="F:transaminase activity"/>
    <property type="evidence" value="ECO:0007669"/>
    <property type="project" value="UniProtKB-KW"/>
</dbReference>
<dbReference type="InterPro" id="IPR005814">
    <property type="entry name" value="Aminotrans_3"/>
</dbReference>
<dbReference type="PANTHER" id="PTHR11986:SF79">
    <property type="entry name" value="ACETYLORNITHINE AMINOTRANSFERASE, MITOCHONDRIAL"/>
    <property type="match status" value="1"/>
</dbReference>
<dbReference type="InterPro" id="IPR015424">
    <property type="entry name" value="PyrdxlP-dep_Trfase"/>
</dbReference>
<sequence length="505" mass="55204">MAQPAHVVDTEFHLSHLQEMRAAGGSALTSGLHDDAIRQFLADDETLAAAIDRAYAVFQDLQDAEPELLALDESAQMKQVQDGIINFYAADAVNPYIAVAAQGPWIISLKGAVVYDCGGYGMLGLGHVPESVLDTMNQPHVMANIMTPSVSQMYFIRHLRSEIGHTRKNGTPYDRFLCLNSGSESVSVASRLADINAKEMTDPGARHEGREIRGLTLRGSFHGRTDRPARFSHSTLKAYRKHLASFQHDNEYLLTVEPNNIEELEKVFAAAEADKVFIEAFFMEPVMGEGNPGQAITPEFYMRARELTEAHGAMFMVDSIQAGLRAHGVLSIVDYPGFSDLPPPDMETYSKALNAGQFPLSVLAMAGRAATMYRQGVYGNTMTSNPRALDVAVTVLEHITPEVRENIRARGKQMLAGFAKLKDELGDAISKVQGTGLLLSCELHPRYKCYGANSTEEYLRRNGLGVIHGGTNSLRYTPSFLISEAEVDLVVALTRDALLNGPVSA</sequence>
<keyword evidence="4 5" id="KW-0663">Pyridoxal phosphate</keyword>
<dbReference type="Gene3D" id="3.90.1150.10">
    <property type="entry name" value="Aspartate Aminotransferase, domain 1"/>
    <property type="match status" value="1"/>
</dbReference>
<keyword evidence="3 6" id="KW-0808">Transferase</keyword>
<evidence type="ECO:0000256" key="1">
    <source>
        <dbReference type="ARBA" id="ARBA00001933"/>
    </source>
</evidence>
<organism evidence="6 7">
    <name type="scientific">Woeseia oceani</name>
    <dbReference type="NCBI Taxonomy" id="1548547"/>
    <lineage>
        <taxon>Bacteria</taxon>
        <taxon>Pseudomonadati</taxon>
        <taxon>Pseudomonadota</taxon>
        <taxon>Gammaproteobacteria</taxon>
        <taxon>Woeseiales</taxon>
        <taxon>Woeseiaceae</taxon>
        <taxon>Woeseia</taxon>
    </lineage>
</organism>
<dbReference type="PANTHER" id="PTHR11986">
    <property type="entry name" value="AMINOTRANSFERASE CLASS III"/>
    <property type="match status" value="1"/>
</dbReference>
<dbReference type="STRING" id="1548547.BA177_02715"/>
<name>A0A193LCL2_9GAMM</name>
<dbReference type="GO" id="GO:0030170">
    <property type="term" value="F:pyridoxal phosphate binding"/>
    <property type="evidence" value="ECO:0007669"/>
    <property type="project" value="InterPro"/>
</dbReference>
<dbReference type="KEGG" id="woc:BA177_02715"/>
<dbReference type="Proteomes" id="UP000092695">
    <property type="component" value="Chromosome"/>
</dbReference>
<dbReference type="RefSeq" id="WP_068612543.1">
    <property type="nucleotide sequence ID" value="NZ_CP016268.1"/>
</dbReference>
<dbReference type="InterPro" id="IPR050103">
    <property type="entry name" value="Class-III_PLP-dep_AT"/>
</dbReference>
<comment type="cofactor">
    <cofactor evidence="1">
        <name>pyridoxal 5'-phosphate</name>
        <dbReference type="ChEBI" id="CHEBI:597326"/>
    </cofactor>
</comment>
<dbReference type="InterPro" id="IPR015421">
    <property type="entry name" value="PyrdxlP-dep_Trfase_major"/>
</dbReference>
<evidence type="ECO:0000313" key="6">
    <source>
        <dbReference type="EMBL" id="ANO50275.1"/>
    </source>
</evidence>
<reference evidence="6 7" key="1">
    <citation type="submission" date="2016-06" db="EMBL/GenBank/DDBJ databases">
        <title>Complete genome sequence of a deep-branching marine Gamma Proteobacterium Woeseia oceani type strain XK5.</title>
        <authorList>
            <person name="Mu D."/>
            <person name="Du Z."/>
        </authorList>
    </citation>
    <scope>NUCLEOTIDE SEQUENCE [LARGE SCALE GENOMIC DNA]</scope>
    <source>
        <strain evidence="6 7">XK5</strain>
    </source>
</reference>
<keyword evidence="2 6" id="KW-0032">Aminotransferase</keyword>
<evidence type="ECO:0000256" key="2">
    <source>
        <dbReference type="ARBA" id="ARBA00022576"/>
    </source>
</evidence>
<protein>
    <submittedName>
        <fullName evidence="6">Lysine 6-aminotransferase</fullName>
    </submittedName>
</protein>
<dbReference type="AlphaFoldDB" id="A0A193LCL2"/>
<keyword evidence="7" id="KW-1185">Reference proteome</keyword>
<dbReference type="EMBL" id="CP016268">
    <property type="protein sequence ID" value="ANO50275.1"/>
    <property type="molecule type" value="Genomic_DNA"/>
</dbReference>
<evidence type="ECO:0000256" key="3">
    <source>
        <dbReference type="ARBA" id="ARBA00022679"/>
    </source>
</evidence>
<evidence type="ECO:0000313" key="7">
    <source>
        <dbReference type="Proteomes" id="UP000092695"/>
    </source>
</evidence>
<dbReference type="Pfam" id="PF00202">
    <property type="entry name" value="Aminotran_3"/>
    <property type="match status" value="1"/>
</dbReference>
<dbReference type="GO" id="GO:0042802">
    <property type="term" value="F:identical protein binding"/>
    <property type="evidence" value="ECO:0007669"/>
    <property type="project" value="TreeGrafter"/>
</dbReference>
<dbReference type="SUPFAM" id="SSF53383">
    <property type="entry name" value="PLP-dependent transferases"/>
    <property type="match status" value="1"/>
</dbReference>
<gene>
    <name evidence="6" type="ORF">BA177_02715</name>
</gene>
<evidence type="ECO:0000256" key="5">
    <source>
        <dbReference type="RuleBase" id="RU003560"/>
    </source>
</evidence>
<evidence type="ECO:0000256" key="4">
    <source>
        <dbReference type="ARBA" id="ARBA00022898"/>
    </source>
</evidence>
<accession>A0A193LCL2</accession>